<dbReference type="Proteomes" id="UP000789759">
    <property type="component" value="Unassembled WGS sequence"/>
</dbReference>
<dbReference type="OrthoDB" id="2020419at2759"/>
<organism evidence="9 10">
    <name type="scientific">Cetraspora pellucida</name>
    <dbReference type="NCBI Taxonomy" id="1433469"/>
    <lineage>
        <taxon>Eukaryota</taxon>
        <taxon>Fungi</taxon>
        <taxon>Fungi incertae sedis</taxon>
        <taxon>Mucoromycota</taxon>
        <taxon>Glomeromycotina</taxon>
        <taxon>Glomeromycetes</taxon>
        <taxon>Diversisporales</taxon>
        <taxon>Gigasporaceae</taxon>
        <taxon>Cetraspora</taxon>
    </lineage>
</organism>
<keyword evidence="6" id="KW-0119">Carbohydrate metabolism</keyword>
<keyword evidence="3" id="KW-0808">Transferase</keyword>
<comment type="pathway">
    <text evidence="2">Protein modification; protein glycosylation.</text>
</comment>
<evidence type="ECO:0000256" key="2">
    <source>
        <dbReference type="ARBA" id="ARBA00004922"/>
    </source>
</evidence>
<evidence type="ECO:0000256" key="4">
    <source>
        <dbReference type="ARBA" id="ARBA00022824"/>
    </source>
</evidence>
<dbReference type="Pfam" id="PF10250">
    <property type="entry name" value="O-FucT"/>
    <property type="match status" value="1"/>
</dbReference>
<evidence type="ECO:0000256" key="8">
    <source>
        <dbReference type="ARBA" id="ARBA00026232"/>
    </source>
</evidence>
<evidence type="ECO:0000256" key="7">
    <source>
        <dbReference type="ARBA" id="ARBA00025803"/>
    </source>
</evidence>
<comment type="subcellular location">
    <subcellularLocation>
        <location evidence="1">Endoplasmic reticulum</location>
    </subcellularLocation>
</comment>
<protein>
    <recommendedName>
        <fullName evidence="8">GDP-fucose protein O-fucosyltransferase 2</fullName>
    </recommendedName>
</protein>
<evidence type="ECO:0000256" key="5">
    <source>
        <dbReference type="ARBA" id="ARBA00023253"/>
    </source>
</evidence>
<accession>A0A9N9K818</accession>
<evidence type="ECO:0000256" key="6">
    <source>
        <dbReference type="ARBA" id="ARBA00023277"/>
    </source>
</evidence>
<dbReference type="AlphaFoldDB" id="A0A9N9K818"/>
<keyword evidence="10" id="KW-1185">Reference proteome</keyword>
<evidence type="ECO:0000256" key="1">
    <source>
        <dbReference type="ARBA" id="ARBA00004240"/>
    </source>
</evidence>
<keyword evidence="5" id="KW-0294">Fucose metabolism</keyword>
<dbReference type="Gene3D" id="3.40.50.11350">
    <property type="match status" value="1"/>
</dbReference>
<proteinExistence type="inferred from homology"/>
<dbReference type="InterPro" id="IPR045130">
    <property type="entry name" value="OFUT2-like"/>
</dbReference>
<dbReference type="PANTHER" id="PTHR13398:SF0">
    <property type="entry name" value="GDP-FUCOSE PROTEIN O-FUCOSYLTRANSFERASE 2"/>
    <property type="match status" value="1"/>
</dbReference>
<comment type="similarity">
    <text evidence="7">Belongs to the glycosyltransferase 68 family.</text>
</comment>
<keyword evidence="4" id="KW-0256">Endoplasmic reticulum</keyword>
<comment type="caution">
    <text evidence="9">The sequence shown here is derived from an EMBL/GenBank/DDBJ whole genome shotgun (WGS) entry which is preliminary data.</text>
</comment>
<feature type="non-terminal residue" evidence="9">
    <location>
        <position position="371"/>
    </location>
</feature>
<gene>
    <name evidence="9" type="ORF">CPELLU_LOCUS19238</name>
</gene>
<evidence type="ECO:0000313" key="10">
    <source>
        <dbReference type="Proteomes" id="UP000789759"/>
    </source>
</evidence>
<dbReference type="GO" id="GO:0046922">
    <property type="term" value="F:peptide-O-fucosyltransferase activity"/>
    <property type="evidence" value="ECO:0007669"/>
    <property type="project" value="InterPro"/>
</dbReference>
<dbReference type="EMBL" id="CAJVQA010044233">
    <property type="protein sequence ID" value="CAG8816405.1"/>
    <property type="molecule type" value="Genomic_DNA"/>
</dbReference>
<dbReference type="GO" id="GO:0006004">
    <property type="term" value="P:fucose metabolic process"/>
    <property type="evidence" value="ECO:0007669"/>
    <property type="project" value="UniProtKB-KW"/>
</dbReference>
<dbReference type="GO" id="GO:0005783">
    <property type="term" value="C:endoplasmic reticulum"/>
    <property type="evidence" value="ECO:0007669"/>
    <property type="project" value="UniProtKB-SubCell"/>
</dbReference>
<evidence type="ECO:0000313" key="9">
    <source>
        <dbReference type="EMBL" id="CAG8816405.1"/>
    </source>
</evidence>
<evidence type="ECO:0000256" key="3">
    <source>
        <dbReference type="ARBA" id="ARBA00022679"/>
    </source>
</evidence>
<dbReference type="PANTHER" id="PTHR13398">
    <property type="entry name" value="GDP-FUCOSE PROTEIN O-FUCOSYLTRANSFERASE 2"/>
    <property type="match status" value="1"/>
</dbReference>
<reference evidence="9" key="1">
    <citation type="submission" date="2021-06" db="EMBL/GenBank/DDBJ databases">
        <authorList>
            <person name="Kallberg Y."/>
            <person name="Tangrot J."/>
            <person name="Rosling A."/>
        </authorList>
    </citation>
    <scope>NUCLEOTIDE SEQUENCE</scope>
    <source>
        <strain evidence="9">FL966</strain>
    </source>
</reference>
<dbReference type="InterPro" id="IPR019378">
    <property type="entry name" value="GDP-Fuc_O-FucTrfase"/>
</dbReference>
<sequence>EIHPLTEDEKINIKYCQEKTCKFLFPYSLVEQETRANIHIRLYTQLTRTLNRILVLPNVGNSKIRACSLYPFDFYYDLKAFQEDYPDIRFITQNEFFEWTKERKIQPIAQHSSMIQDGLNKSFSSKQSMTMRVNESDKFGSKRKKKTYREAMLKLVTNTLKIPSITGEYEAIMILDTSPAEIFPNIPKVIPYSPYIIEESKKILNKLMPYIAVHWRMERGQSELMPKCANELVKTLKKVQNQYGIKNVYLATDFPLNGGNPQSLTFHNISSFHKKAIEILGLDGRFINSSDYIKFDTWISMDAFSQIRNDPKYETEFKGAGIHGILDKIVCINAKYFLRSPKGCGRISSTFTKAISIERQKLKDQHDLINI</sequence>
<feature type="non-terminal residue" evidence="9">
    <location>
        <position position="1"/>
    </location>
</feature>
<name>A0A9N9K818_9GLOM</name>